<dbReference type="InterPro" id="IPR029151">
    <property type="entry name" value="Sensor-like_sf"/>
</dbReference>
<dbReference type="AlphaFoldDB" id="A0A1G9PQR7"/>
<dbReference type="SUPFAM" id="SSF103190">
    <property type="entry name" value="Sensory domain-like"/>
    <property type="match status" value="1"/>
</dbReference>
<evidence type="ECO:0008006" key="4">
    <source>
        <dbReference type="Google" id="ProtNLM"/>
    </source>
</evidence>
<feature type="transmembrane region" description="Helical" evidence="1">
    <location>
        <begin position="203"/>
        <end position="222"/>
    </location>
</feature>
<accession>A0A1G9PQR7</accession>
<protein>
    <recommendedName>
        <fullName evidence="4">Cache domain-containing protein</fullName>
    </recommendedName>
</protein>
<evidence type="ECO:0000313" key="3">
    <source>
        <dbReference type="Proteomes" id="UP000198706"/>
    </source>
</evidence>
<proteinExistence type="predicted"/>
<name>A0A1G9PQR7_9PSED</name>
<keyword evidence="3" id="KW-1185">Reference proteome</keyword>
<reference evidence="2 3" key="1">
    <citation type="submission" date="2016-10" db="EMBL/GenBank/DDBJ databases">
        <authorList>
            <person name="de Groot N.N."/>
        </authorList>
    </citation>
    <scope>NUCLEOTIDE SEQUENCE [LARGE SCALE GENOMIC DNA]</scope>
    <source>
        <strain evidence="2 3">JCM 21544</strain>
    </source>
</reference>
<dbReference type="Gene3D" id="3.30.450.20">
    <property type="entry name" value="PAS domain"/>
    <property type="match status" value="1"/>
</dbReference>
<feature type="transmembrane region" description="Helical" evidence="1">
    <location>
        <begin position="279"/>
        <end position="301"/>
    </location>
</feature>
<keyword evidence="1" id="KW-0472">Membrane</keyword>
<dbReference type="OrthoDB" id="5611555at2"/>
<keyword evidence="1" id="KW-1133">Transmembrane helix</keyword>
<feature type="transmembrane region" description="Helical" evidence="1">
    <location>
        <begin position="252"/>
        <end position="273"/>
    </location>
</feature>
<evidence type="ECO:0000313" key="2">
    <source>
        <dbReference type="EMBL" id="SDM01100.1"/>
    </source>
</evidence>
<organism evidence="2 3">
    <name type="scientific">Pseudomonas indica</name>
    <dbReference type="NCBI Taxonomy" id="137658"/>
    <lineage>
        <taxon>Bacteria</taxon>
        <taxon>Pseudomonadati</taxon>
        <taxon>Pseudomonadota</taxon>
        <taxon>Gammaproteobacteria</taxon>
        <taxon>Pseudomonadales</taxon>
        <taxon>Pseudomonadaceae</taxon>
        <taxon>Pseudomonas</taxon>
    </lineage>
</organism>
<dbReference type="EMBL" id="FNFD01000040">
    <property type="protein sequence ID" value="SDM01100.1"/>
    <property type="molecule type" value="Genomic_DNA"/>
</dbReference>
<sequence length="309" mass="34313">MKGQNHLRLVAQYQQHRQVIHGLIESMMTSISSPRLLDDYPAQLEAVQRLSEAYPFVELIYSLDGNAVQRMDSAYGPNVSERKRRSFGRGADRSHRPYVQVSRDCPNRIVVTDPYLSCATQQLAISAVHHFVDEQGVDLGYLVININLQRLIAYLNGDEMRSRVHPFFQLVYGVIGALLVVVSVLLLYASIEALVKAVSQSGSIATHAFGTVILITLGMAIFDLGKTIIEEEVLLNKDIHHHDSTRRTITRFMSAIVIAVSIEALLLMFKTLLGEGSQQIVSAVWMLLAAVGLLGGLGLYLKLSREQEA</sequence>
<dbReference type="RefSeq" id="WP_084336474.1">
    <property type="nucleotide sequence ID" value="NZ_FNFD01000040.1"/>
</dbReference>
<dbReference type="Proteomes" id="UP000198706">
    <property type="component" value="Unassembled WGS sequence"/>
</dbReference>
<evidence type="ECO:0000256" key="1">
    <source>
        <dbReference type="SAM" id="Phobius"/>
    </source>
</evidence>
<keyword evidence="1" id="KW-0812">Transmembrane</keyword>
<feature type="transmembrane region" description="Helical" evidence="1">
    <location>
        <begin position="170"/>
        <end position="191"/>
    </location>
</feature>
<gene>
    <name evidence="2" type="ORF">SAMN05216186_14017</name>
</gene>